<dbReference type="eggNOG" id="COG0751">
    <property type="taxonomic scope" value="Bacteria"/>
</dbReference>
<dbReference type="InterPro" id="IPR006194">
    <property type="entry name" value="Gly-tRNA-synth_heterodimer"/>
</dbReference>
<dbReference type="PRINTS" id="PR01045">
    <property type="entry name" value="TRNASYNTHGB"/>
</dbReference>
<dbReference type="AlphaFoldDB" id="B4VW11"/>
<feature type="domain" description="DALR anticodon binding" evidence="11">
    <location>
        <begin position="625"/>
        <end position="709"/>
    </location>
</feature>
<evidence type="ECO:0000313" key="12">
    <source>
        <dbReference type="EMBL" id="EDX73934.1"/>
    </source>
</evidence>
<keyword evidence="4 10" id="KW-0436">Ligase</keyword>
<evidence type="ECO:0000256" key="9">
    <source>
        <dbReference type="ARBA" id="ARBA00047937"/>
    </source>
</evidence>
<keyword evidence="5 10" id="KW-0547">Nucleotide-binding</keyword>
<dbReference type="GO" id="GO:0005829">
    <property type="term" value="C:cytosol"/>
    <property type="evidence" value="ECO:0007669"/>
    <property type="project" value="TreeGrafter"/>
</dbReference>
<dbReference type="Pfam" id="PF02092">
    <property type="entry name" value="tRNA_synt_2f"/>
    <property type="match status" value="1"/>
</dbReference>
<dbReference type="GO" id="GO:0005524">
    <property type="term" value="F:ATP binding"/>
    <property type="evidence" value="ECO:0007669"/>
    <property type="project" value="UniProtKB-UniRule"/>
</dbReference>
<keyword evidence="6 10" id="KW-0067">ATP-binding</keyword>
<proteinExistence type="inferred from homology"/>
<comment type="catalytic activity">
    <reaction evidence="9 10">
        <text>tRNA(Gly) + glycine + ATP = glycyl-tRNA(Gly) + AMP + diphosphate</text>
        <dbReference type="Rhea" id="RHEA:16013"/>
        <dbReference type="Rhea" id="RHEA-COMP:9664"/>
        <dbReference type="Rhea" id="RHEA-COMP:9683"/>
        <dbReference type="ChEBI" id="CHEBI:30616"/>
        <dbReference type="ChEBI" id="CHEBI:33019"/>
        <dbReference type="ChEBI" id="CHEBI:57305"/>
        <dbReference type="ChEBI" id="CHEBI:78442"/>
        <dbReference type="ChEBI" id="CHEBI:78522"/>
        <dbReference type="ChEBI" id="CHEBI:456215"/>
        <dbReference type="EC" id="6.1.1.14"/>
    </reaction>
</comment>
<dbReference type="HAMAP" id="MF_00255">
    <property type="entry name" value="Gly_tRNA_synth_beta"/>
    <property type="match status" value="1"/>
</dbReference>
<keyword evidence="8 10" id="KW-0030">Aminoacyl-tRNA synthetase</keyword>
<evidence type="ECO:0000259" key="11">
    <source>
        <dbReference type="Pfam" id="PF05746"/>
    </source>
</evidence>
<dbReference type="GO" id="GO:0004814">
    <property type="term" value="F:arginine-tRNA ligase activity"/>
    <property type="evidence" value="ECO:0007669"/>
    <property type="project" value="InterPro"/>
</dbReference>
<evidence type="ECO:0000313" key="13">
    <source>
        <dbReference type="Proteomes" id="UP000003835"/>
    </source>
</evidence>
<evidence type="ECO:0000256" key="6">
    <source>
        <dbReference type="ARBA" id="ARBA00022840"/>
    </source>
</evidence>
<reference evidence="12 13" key="1">
    <citation type="submission" date="2008-07" db="EMBL/GenBank/DDBJ databases">
        <authorList>
            <person name="Tandeau de Marsac N."/>
            <person name="Ferriera S."/>
            <person name="Johnson J."/>
            <person name="Kravitz S."/>
            <person name="Beeson K."/>
            <person name="Sutton G."/>
            <person name="Rogers Y.-H."/>
            <person name="Friedman R."/>
            <person name="Frazier M."/>
            <person name="Venter J.C."/>
        </authorList>
    </citation>
    <scope>NUCLEOTIDE SEQUENCE [LARGE SCALE GENOMIC DNA]</scope>
    <source>
        <strain evidence="12 13">PCC 7420</strain>
    </source>
</reference>
<evidence type="ECO:0000256" key="5">
    <source>
        <dbReference type="ARBA" id="ARBA00022741"/>
    </source>
</evidence>
<evidence type="ECO:0000256" key="7">
    <source>
        <dbReference type="ARBA" id="ARBA00022917"/>
    </source>
</evidence>
<accession>B4VW11</accession>
<evidence type="ECO:0000256" key="8">
    <source>
        <dbReference type="ARBA" id="ARBA00023146"/>
    </source>
</evidence>
<keyword evidence="7 10" id="KW-0648">Protein biosynthesis</keyword>
<evidence type="ECO:0000256" key="2">
    <source>
        <dbReference type="ARBA" id="ARBA00008226"/>
    </source>
</evidence>
<dbReference type="EC" id="6.1.1.14" evidence="10"/>
<dbReference type="InterPro" id="IPR008909">
    <property type="entry name" value="DALR_anticod-bd"/>
</dbReference>
<evidence type="ECO:0000256" key="10">
    <source>
        <dbReference type="HAMAP-Rule" id="MF_00255"/>
    </source>
</evidence>
<dbReference type="GO" id="GO:0006420">
    <property type="term" value="P:arginyl-tRNA aminoacylation"/>
    <property type="evidence" value="ECO:0007669"/>
    <property type="project" value="InterPro"/>
</dbReference>
<dbReference type="STRING" id="118168.MC7420_5814"/>
<dbReference type="GO" id="GO:0006426">
    <property type="term" value="P:glycyl-tRNA aminoacylation"/>
    <property type="evidence" value="ECO:0007669"/>
    <property type="project" value="UniProtKB-UniRule"/>
</dbReference>
<keyword evidence="3 10" id="KW-0963">Cytoplasm</keyword>
<dbReference type="InterPro" id="IPR015944">
    <property type="entry name" value="Gly-tRNA-synth_bsu"/>
</dbReference>
<gene>
    <name evidence="10" type="primary">glyS</name>
    <name evidence="12" type="ORF">MC7420_5814</name>
</gene>
<dbReference type="Pfam" id="PF05746">
    <property type="entry name" value="DALR_1"/>
    <property type="match status" value="1"/>
</dbReference>
<comment type="subcellular location">
    <subcellularLocation>
        <location evidence="1 10">Cytoplasm</location>
    </subcellularLocation>
</comment>
<comment type="subunit">
    <text evidence="10">Tetramer of two alpha and two beta subunits.</text>
</comment>
<sequence length="722" mass="81369">MSTKRDRIMPTFLLEVGTEELPANFVESAIKQWQSRLSQSLDEYLLTPESIQVYGTPRRLAILIQGLPRQQPDREEEVKGPPVKAAFKDGKPTKAAEGFARKQGVSLDDLEIRETKKGEFVFVVKKIIGRSAIEILPEVIPQWIFGLEGKRFMCWGDGDLRFSRPIRWLVALLDDTVLPIELVNGSETIKSDRTSRGHRILHPESVTIAKAEDYVKSLESAFVIVERDRRKQIIQDQVQSAAQKLKGHTLLYEELWDEVTDLVEYPTAIVGQFDAEYLILPPEVVKTVMVKHQRYFPVFKDETATELLPHFITLSNGDPEKSEIIAAGNERVIRARLADGEYFYKTDLASPLESYLPKLETVTFQDELGSMRQKVGRIEKTASRIAEQLAVSQKQWDDIIRAAALCKADLVTQMVYEFPELQGVIGQKYAVVSGESEAVATAIFEHYLPRGAGDKLPETLTGQVVGLADRLDTLVSIFGLGMIPTGSSDPFALRRAANAVVNITWEGNLGINLDQLLQDVSADFVATYSEKSSPVEALQEFFIQRIRTLLQDEQKIDYDLVNAVLGENDREYTQRALKDVLDVRDRALFLQGIRKNGKLDEIYETVNRSARLSMQGDLDFQQLDPKAVVRPDLFEKSSEPAFYDALVALVPRTQAAQQERNYQQIVDALAEVTPIVSTFFDDKEAGVMVMDENPEIRRNRLNLLGLLRNHARVLADFGAIVK</sequence>
<dbReference type="SUPFAM" id="SSF109604">
    <property type="entry name" value="HD-domain/PDEase-like"/>
    <property type="match status" value="1"/>
</dbReference>
<dbReference type="HOGENOM" id="CLU_007220_2_2_3"/>
<dbReference type="GO" id="GO:0004820">
    <property type="term" value="F:glycine-tRNA ligase activity"/>
    <property type="evidence" value="ECO:0007669"/>
    <property type="project" value="UniProtKB-UniRule"/>
</dbReference>
<comment type="similarity">
    <text evidence="2 10">Belongs to the class-II aminoacyl-tRNA synthetase family.</text>
</comment>
<keyword evidence="13" id="KW-1185">Reference proteome</keyword>
<protein>
    <recommendedName>
        <fullName evidence="10">Glycine--tRNA ligase beta subunit</fullName>
        <ecNumber evidence="10">6.1.1.14</ecNumber>
    </recommendedName>
    <alternativeName>
        <fullName evidence="10">Glycyl-tRNA synthetase beta subunit</fullName>
        <shortName evidence="10">GlyRS</shortName>
    </alternativeName>
</protein>
<dbReference type="EMBL" id="DS989855">
    <property type="protein sequence ID" value="EDX73934.1"/>
    <property type="molecule type" value="Genomic_DNA"/>
</dbReference>
<dbReference type="Proteomes" id="UP000003835">
    <property type="component" value="Unassembled WGS sequence"/>
</dbReference>
<dbReference type="PANTHER" id="PTHR30075">
    <property type="entry name" value="GLYCYL-TRNA SYNTHETASE"/>
    <property type="match status" value="1"/>
</dbReference>
<name>B4VW11_9CYAN</name>
<evidence type="ECO:0000256" key="1">
    <source>
        <dbReference type="ARBA" id="ARBA00004496"/>
    </source>
</evidence>
<dbReference type="PROSITE" id="PS50861">
    <property type="entry name" value="AA_TRNA_LIGASE_II_GLYAB"/>
    <property type="match status" value="1"/>
</dbReference>
<organism evidence="12 13">
    <name type="scientific">Coleofasciculus chthonoplastes PCC 7420</name>
    <dbReference type="NCBI Taxonomy" id="118168"/>
    <lineage>
        <taxon>Bacteria</taxon>
        <taxon>Bacillati</taxon>
        <taxon>Cyanobacteriota</taxon>
        <taxon>Cyanophyceae</taxon>
        <taxon>Coleofasciculales</taxon>
        <taxon>Coleofasciculaceae</taxon>
        <taxon>Coleofasciculus</taxon>
    </lineage>
</organism>
<dbReference type="NCBIfam" id="TIGR00211">
    <property type="entry name" value="glyS"/>
    <property type="match status" value="1"/>
</dbReference>
<evidence type="ECO:0000256" key="4">
    <source>
        <dbReference type="ARBA" id="ARBA00022598"/>
    </source>
</evidence>
<dbReference type="PANTHER" id="PTHR30075:SF2">
    <property type="entry name" value="GLYCINE--TRNA LIGASE, CHLOROPLASTIC_MITOCHONDRIAL 2"/>
    <property type="match status" value="1"/>
</dbReference>
<evidence type="ECO:0000256" key="3">
    <source>
        <dbReference type="ARBA" id="ARBA00022490"/>
    </source>
</evidence>